<accession>A0A0G4PZI6</accession>
<reference evidence="2 4" key="3">
    <citation type="submission" date="2020-12" db="EMBL/GenBank/DDBJ databases">
        <title>Enhanced detection system for hospital associated transmission using whole genome sequencing surveillance.</title>
        <authorList>
            <person name="Harrison L.H."/>
            <person name="Van Tyne D."/>
            <person name="Marsh J.W."/>
            <person name="Griffith M.P."/>
            <person name="Snyder D.J."/>
            <person name="Cooper V.S."/>
            <person name="Mustapha M."/>
        </authorList>
    </citation>
    <scope>NUCLEOTIDE SEQUENCE [LARGE SCALE GENOMIC DNA]</scope>
    <source>
        <strain evidence="2 4">PR00195</strain>
    </source>
</reference>
<accession>A0A379EKN8</accession>
<organism evidence="1 3">
    <name type="scientific">Proteus penneri</name>
    <dbReference type="NCBI Taxonomy" id="102862"/>
    <lineage>
        <taxon>Bacteria</taxon>
        <taxon>Pseudomonadati</taxon>
        <taxon>Pseudomonadota</taxon>
        <taxon>Gammaproteobacteria</taxon>
        <taxon>Enterobacterales</taxon>
        <taxon>Morganellaceae</taxon>
        <taxon>Proteus</taxon>
    </lineage>
</organism>
<dbReference type="EMBL" id="JAEKCB010000001">
    <property type="protein sequence ID" value="MBJ2116217.1"/>
    <property type="molecule type" value="Genomic_DNA"/>
</dbReference>
<evidence type="ECO:0000313" key="1">
    <source>
        <dbReference type="EMBL" id="CRL58993.1"/>
    </source>
</evidence>
<name>A0A0G4PZI6_9GAMM</name>
<evidence type="ECO:0008006" key="5">
    <source>
        <dbReference type="Google" id="ProtNLM"/>
    </source>
</evidence>
<evidence type="ECO:0000313" key="3">
    <source>
        <dbReference type="Proteomes" id="UP000183920"/>
    </source>
</evidence>
<dbReference type="Proteomes" id="UP000619976">
    <property type="component" value="Unassembled WGS sequence"/>
</dbReference>
<sequence length="51" mass="5871">MSTMKTEVIVIRLTKKERALLDSIKTVPLLADWMKELALSKLQEQDILSNK</sequence>
<evidence type="ECO:0000313" key="4">
    <source>
        <dbReference type="Proteomes" id="UP000619976"/>
    </source>
</evidence>
<dbReference type="GeneID" id="76522658"/>
<dbReference type="RefSeq" id="WP_006537179.1">
    <property type="nucleotide sequence ID" value="NZ_CAXOKJ010000001.1"/>
</dbReference>
<dbReference type="Proteomes" id="UP000183920">
    <property type="component" value="Unassembled WGS sequence"/>
</dbReference>
<proteinExistence type="predicted"/>
<reference evidence="3" key="2">
    <citation type="submission" date="2015-06" db="EMBL/GenBank/DDBJ databases">
        <authorList>
            <person name="Urmite Genomes"/>
        </authorList>
    </citation>
    <scope>NUCLEOTIDE SEQUENCE [LARGE SCALE GENOMIC DNA]</scope>
    <source>
        <strain evidence="3">CSUR P1867</strain>
    </source>
</reference>
<evidence type="ECO:0000313" key="2">
    <source>
        <dbReference type="EMBL" id="MBJ2116217.1"/>
    </source>
</evidence>
<dbReference type="EMBL" id="CVRY01000001">
    <property type="protein sequence ID" value="CRL58993.1"/>
    <property type="molecule type" value="Genomic_DNA"/>
</dbReference>
<dbReference type="AlphaFoldDB" id="A0A0G4PZI6"/>
<gene>
    <name evidence="1" type="ORF">BN1804_00164</name>
    <name evidence="2" type="ORF">JFQ69_00835</name>
</gene>
<protein>
    <recommendedName>
        <fullName evidence="5">MbeCy</fullName>
    </recommendedName>
</protein>
<keyword evidence="4" id="KW-1185">Reference proteome</keyword>
<reference evidence="1" key="1">
    <citation type="submission" date="2015-06" db="EMBL/GenBank/DDBJ databases">
        <authorList>
            <person name="Urmite Genomes Urmite Genomes"/>
        </authorList>
    </citation>
    <scope>NUCLEOTIDE SEQUENCE [LARGE SCALE GENOMIC DNA]</scope>
    <source>
        <strain evidence="1">CSUR P1867</strain>
    </source>
</reference>